<protein>
    <submittedName>
        <fullName evidence="2">Uncharacterized protein</fullName>
    </submittedName>
</protein>
<proteinExistence type="predicted"/>
<keyword evidence="3" id="KW-1185">Reference proteome</keyword>
<evidence type="ECO:0000313" key="2">
    <source>
        <dbReference type="EMBL" id="GIX96782.1"/>
    </source>
</evidence>
<comment type="caution">
    <text evidence="2">The sequence shown here is derived from an EMBL/GenBank/DDBJ whole genome shotgun (WGS) entry which is preliminary data.</text>
</comment>
<reference evidence="2 3" key="1">
    <citation type="submission" date="2021-06" db="EMBL/GenBank/DDBJ databases">
        <title>Caerostris darwini draft genome.</title>
        <authorList>
            <person name="Kono N."/>
            <person name="Arakawa K."/>
        </authorList>
    </citation>
    <scope>NUCLEOTIDE SEQUENCE [LARGE SCALE GENOMIC DNA]</scope>
</reference>
<evidence type="ECO:0000256" key="1">
    <source>
        <dbReference type="SAM" id="MobiDB-lite"/>
    </source>
</evidence>
<dbReference type="Proteomes" id="UP001054837">
    <property type="component" value="Unassembled WGS sequence"/>
</dbReference>
<accession>A0AAV4PH80</accession>
<feature type="region of interest" description="Disordered" evidence="1">
    <location>
        <begin position="79"/>
        <end position="100"/>
    </location>
</feature>
<dbReference type="EMBL" id="BPLQ01002967">
    <property type="protein sequence ID" value="GIX96782.1"/>
    <property type="molecule type" value="Genomic_DNA"/>
</dbReference>
<organism evidence="2 3">
    <name type="scientific">Caerostris darwini</name>
    <dbReference type="NCBI Taxonomy" id="1538125"/>
    <lineage>
        <taxon>Eukaryota</taxon>
        <taxon>Metazoa</taxon>
        <taxon>Ecdysozoa</taxon>
        <taxon>Arthropoda</taxon>
        <taxon>Chelicerata</taxon>
        <taxon>Arachnida</taxon>
        <taxon>Araneae</taxon>
        <taxon>Araneomorphae</taxon>
        <taxon>Entelegynae</taxon>
        <taxon>Araneoidea</taxon>
        <taxon>Araneidae</taxon>
        <taxon>Caerostris</taxon>
    </lineage>
</organism>
<dbReference type="AlphaFoldDB" id="A0AAV4PH80"/>
<sequence>MDYNHLLNRTKRELAHPSVSNLRRLMQSLPNFPIPRLTAWWSLYPCCLKSLFFVTSSNFMHHFHDRLWPAVRIKYLPNKKKNAIQRQRRRKGKNRAKAPG</sequence>
<name>A0AAV4PH80_9ARAC</name>
<evidence type="ECO:0000313" key="3">
    <source>
        <dbReference type="Proteomes" id="UP001054837"/>
    </source>
</evidence>
<gene>
    <name evidence="2" type="ORF">CDAR_434441</name>
</gene>